<feature type="compositionally biased region" description="Basic and acidic residues" evidence="8">
    <location>
        <begin position="1"/>
        <end position="13"/>
    </location>
</feature>
<dbReference type="CDD" id="cd07977">
    <property type="entry name" value="TFIIE_beta_winged_helix"/>
    <property type="match status" value="1"/>
</dbReference>
<dbReference type="GO" id="GO:0001097">
    <property type="term" value="F:TFIIH-class transcription factor complex binding"/>
    <property type="evidence" value="ECO:0007669"/>
    <property type="project" value="TreeGrafter"/>
</dbReference>
<accession>A0A8J9ZYS4</accession>
<dbReference type="GO" id="GO:0006367">
    <property type="term" value="P:transcription initiation at RNA polymerase II promoter"/>
    <property type="evidence" value="ECO:0007669"/>
    <property type="project" value="UniProtKB-UniRule"/>
</dbReference>
<dbReference type="InterPro" id="IPR003166">
    <property type="entry name" value="TFIIE_bsu_DNA-bd"/>
</dbReference>
<keyword evidence="2 7" id="KW-0805">Transcription regulation</keyword>
<dbReference type="Proteomes" id="UP000838412">
    <property type="component" value="Chromosome 5"/>
</dbReference>
<evidence type="ECO:0000256" key="1">
    <source>
        <dbReference type="ARBA" id="ARBA00004123"/>
    </source>
</evidence>
<sequence length="299" mass="33817">MDPALLREREAFKKRALATPAVEKRKPKSDDFSSRKPAKKARPSGFSSNSSFNKPKHGKSGSFDYKTAPGTSQYKFSVLAKIINYMKTRHQNGYTHPLSLDDILDETKQLTVTTGTRNWLGTEALPNNPKIQCLPDGRFVFKPKYNMKDKKALLRLLDKHDQNGLGGILLEDVQEGLPKSEKAIKALGDRVLTITRPIDKKKVLFYNDKDCQLTVDEEIQKLWRSVAVDSMDEKKIEEYLNRQGISYVQDTGKKIAPMQKRKKVGNRKRKFKTLNDHMGNVLVDYTSQGASELGGIKTG</sequence>
<dbReference type="GO" id="GO:0005673">
    <property type="term" value="C:transcription factor TFIIE complex"/>
    <property type="evidence" value="ECO:0007669"/>
    <property type="project" value="UniProtKB-UniRule"/>
</dbReference>
<dbReference type="SUPFAM" id="SSF46785">
    <property type="entry name" value="Winged helix' DNA-binding domain"/>
    <property type="match status" value="1"/>
</dbReference>
<evidence type="ECO:0000256" key="4">
    <source>
        <dbReference type="ARBA" id="ARBA00023163"/>
    </source>
</evidence>
<dbReference type="OrthoDB" id="5323195at2759"/>
<dbReference type="GO" id="GO:0003677">
    <property type="term" value="F:DNA binding"/>
    <property type="evidence" value="ECO:0007669"/>
    <property type="project" value="UniProtKB-UniRule"/>
</dbReference>
<evidence type="ECO:0000256" key="7">
    <source>
        <dbReference type="PIRNR" id="PIRNR016398"/>
    </source>
</evidence>
<dbReference type="Gene3D" id="1.10.10.10">
    <property type="entry name" value="Winged helix-like DNA-binding domain superfamily/Winged helix DNA-binding domain"/>
    <property type="match status" value="1"/>
</dbReference>
<keyword evidence="4 7" id="KW-0804">Transcription</keyword>
<organism evidence="10 11">
    <name type="scientific">Branchiostoma lanceolatum</name>
    <name type="common">Common lancelet</name>
    <name type="synonym">Amphioxus lanceolatum</name>
    <dbReference type="NCBI Taxonomy" id="7740"/>
    <lineage>
        <taxon>Eukaryota</taxon>
        <taxon>Metazoa</taxon>
        <taxon>Chordata</taxon>
        <taxon>Cephalochordata</taxon>
        <taxon>Leptocardii</taxon>
        <taxon>Amphioxiformes</taxon>
        <taxon>Branchiostomatidae</taxon>
        <taxon>Branchiostoma</taxon>
    </lineage>
</organism>
<evidence type="ECO:0000256" key="2">
    <source>
        <dbReference type="ARBA" id="ARBA00023015"/>
    </source>
</evidence>
<dbReference type="PANTHER" id="PTHR12716:SF8">
    <property type="entry name" value="TRANSCRIPTION INITIATION FACTOR IIE SUBUNIT BETA"/>
    <property type="match status" value="1"/>
</dbReference>
<feature type="domain" description="TFIIE beta" evidence="9">
    <location>
        <begin position="66"/>
        <end position="148"/>
    </location>
</feature>
<dbReference type="InterPro" id="IPR036390">
    <property type="entry name" value="WH_DNA-bd_sf"/>
</dbReference>
<evidence type="ECO:0000256" key="6">
    <source>
        <dbReference type="ARBA" id="ARBA00025581"/>
    </source>
</evidence>
<evidence type="ECO:0000313" key="11">
    <source>
        <dbReference type="Proteomes" id="UP000838412"/>
    </source>
</evidence>
<comment type="similarity">
    <text evidence="7">Belongs to the TFIIE beta subunit family.</text>
</comment>
<comment type="function">
    <text evidence="6 7">Recruits TFIIH to the initiation complex and stimulates the RNA polymerase II C-terminal domain kinase and DNA-dependent ATPase activities of TFIIH. Both TFIIH and TFIIE are required for promoter clearance by RNA polymerase.</text>
</comment>
<keyword evidence="5 7" id="KW-0539">Nucleus</keyword>
<feature type="compositionally biased region" description="Basic and acidic residues" evidence="8">
    <location>
        <begin position="22"/>
        <end position="34"/>
    </location>
</feature>
<dbReference type="Pfam" id="PF18121">
    <property type="entry name" value="TFA2_Winged_2"/>
    <property type="match status" value="1"/>
</dbReference>
<dbReference type="EMBL" id="OV696690">
    <property type="protein sequence ID" value="CAH1264714.1"/>
    <property type="molecule type" value="Genomic_DNA"/>
</dbReference>
<dbReference type="Pfam" id="PF02186">
    <property type="entry name" value="TFIIE_beta"/>
    <property type="match status" value="1"/>
</dbReference>
<dbReference type="PROSITE" id="PS51351">
    <property type="entry name" value="TFIIE_BETA_C"/>
    <property type="match status" value="1"/>
</dbReference>
<protein>
    <recommendedName>
        <fullName evidence="7">Transcription initiation factor IIE subunit beta</fullName>
    </recommendedName>
</protein>
<dbReference type="AlphaFoldDB" id="A0A8J9ZYS4"/>
<dbReference type="PANTHER" id="PTHR12716">
    <property type="entry name" value="TRANSCRIPTION INITIATION FACTOR IIE, BETA SUBUNIT"/>
    <property type="match status" value="1"/>
</dbReference>
<keyword evidence="3 7" id="KW-0238">DNA-binding</keyword>
<keyword evidence="11" id="KW-1185">Reference proteome</keyword>
<dbReference type="FunFam" id="1.10.10.10:FF:000177">
    <property type="entry name" value="Transcription initiation factor IIE subunit beta"/>
    <property type="match status" value="1"/>
</dbReference>
<feature type="region of interest" description="Disordered" evidence="8">
    <location>
        <begin position="1"/>
        <end position="65"/>
    </location>
</feature>
<proteinExistence type="inferred from homology"/>
<comment type="subcellular location">
    <subcellularLocation>
        <location evidence="1 7">Nucleus</location>
    </subcellularLocation>
</comment>
<gene>
    <name evidence="10" type="primary">GTF2E2</name>
    <name evidence="10" type="ORF">BLAG_LOCUS18977</name>
</gene>
<dbReference type="InterPro" id="IPR036388">
    <property type="entry name" value="WH-like_DNA-bd_sf"/>
</dbReference>
<reference evidence="10" key="1">
    <citation type="submission" date="2022-01" db="EMBL/GenBank/DDBJ databases">
        <authorList>
            <person name="Braso-Vives M."/>
        </authorList>
    </citation>
    <scope>NUCLEOTIDE SEQUENCE</scope>
</reference>
<evidence type="ECO:0000313" key="10">
    <source>
        <dbReference type="EMBL" id="CAH1264714.1"/>
    </source>
</evidence>
<evidence type="ECO:0000259" key="9">
    <source>
        <dbReference type="PROSITE" id="PS51351"/>
    </source>
</evidence>
<dbReference type="InterPro" id="IPR040501">
    <property type="entry name" value="TFA2_Winged_2"/>
</dbReference>
<evidence type="ECO:0000256" key="8">
    <source>
        <dbReference type="SAM" id="MobiDB-lite"/>
    </source>
</evidence>
<comment type="subunit">
    <text evidence="7">Tetramer of two alpha and two beta chains.</text>
</comment>
<name>A0A8J9ZYS4_BRALA</name>
<evidence type="ECO:0000256" key="3">
    <source>
        <dbReference type="ARBA" id="ARBA00023125"/>
    </source>
</evidence>
<dbReference type="PIRSF" id="PIRSF016398">
    <property type="entry name" value="TFIIE-beta"/>
    <property type="match status" value="1"/>
</dbReference>
<dbReference type="InterPro" id="IPR016656">
    <property type="entry name" value="TFIIE-bsu"/>
</dbReference>
<evidence type="ECO:0000256" key="5">
    <source>
        <dbReference type="ARBA" id="ARBA00023242"/>
    </source>
</evidence>